<proteinExistence type="predicted"/>
<comment type="caution">
    <text evidence="1">The sequence shown here is derived from an EMBL/GenBank/DDBJ whole genome shotgun (WGS) entry which is preliminary data.</text>
</comment>
<reference evidence="1 2" key="1">
    <citation type="submission" date="2016-08" db="EMBL/GenBank/DDBJ databases">
        <title>Draft genome sequence of Candidatus Piscirickettsia litoralis, from seawater.</title>
        <authorList>
            <person name="Wan X."/>
            <person name="Lee A.J."/>
            <person name="Hou S."/>
            <person name="Donachie S.P."/>
        </authorList>
    </citation>
    <scope>NUCLEOTIDE SEQUENCE [LARGE SCALE GENOMIC DNA]</scope>
    <source>
        <strain evidence="1 2">Y2</strain>
    </source>
</reference>
<protein>
    <submittedName>
        <fullName evidence="1">Uncharacterized protein</fullName>
    </submittedName>
</protein>
<evidence type="ECO:0000313" key="1">
    <source>
        <dbReference type="EMBL" id="ODN43286.1"/>
    </source>
</evidence>
<dbReference type="Proteomes" id="UP000094329">
    <property type="component" value="Unassembled WGS sequence"/>
</dbReference>
<sequence length="81" mass="8941">MSKTFSTKCYHPASGGLPASEDWRVTRITTSFFSRSPSSDYVNIYYTSPIAAPGKGQNIAITCYAVSQEHKTPKEQFAEIS</sequence>
<name>A0ABX3A330_9GAMM</name>
<accession>A0ABX3A330</accession>
<evidence type="ECO:0000313" key="2">
    <source>
        <dbReference type="Proteomes" id="UP000094329"/>
    </source>
</evidence>
<organism evidence="1 2">
    <name type="scientific">Piscirickettsia litoralis</name>
    <dbReference type="NCBI Taxonomy" id="1891921"/>
    <lineage>
        <taxon>Bacteria</taxon>
        <taxon>Pseudomonadati</taxon>
        <taxon>Pseudomonadota</taxon>
        <taxon>Gammaproteobacteria</taxon>
        <taxon>Thiotrichales</taxon>
        <taxon>Piscirickettsiaceae</taxon>
        <taxon>Piscirickettsia</taxon>
    </lineage>
</organism>
<keyword evidence="2" id="KW-1185">Reference proteome</keyword>
<gene>
    <name evidence="1" type="ORF">BGC07_10595</name>
</gene>
<dbReference type="RefSeq" id="WP_069313084.1">
    <property type="nucleotide sequence ID" value="NZ_MDTU01000001.1"/>
</dbReference>
<dbReference type="EMBL" id="MDTU01000001">
    <property type="protein sequence ID" value="ODN43286.1"/>
    <property type="molecule type" value="Genomic_DNA"/>
</dbReference>